<reference evidence="1 2" key="1">
    <citation type="journal article" date="2019" name="Int. J. Syst. Evol. Microbiol.">
        <title>The Global Catalogue of Microorganisms (GCM) 10K type strain sequencing project: providing services to taxonomists for standard genome sequencing and annotation.</title>
        <authorList>
            <consortium name="The Broad Institute Genomics Platform"/>
            <consortium name="The Broad Institute Genome Sequencing Center for Infectious Disease"/>
            <person name="Wu L."/>
            <person name="Ma J."/>
        </authorList>
    </citation>
    <scope>NUCLEOTIDE SEQUENCE [LARGE SCALE GENOMIC DNA]</scope>
    <source>
        <strain evidence="1 2">JCM 16013</strain>
    </source>
</reference>
<sequence>MKLKTIVYADFNSPLCYLAGLWADRRRAEGIETDWRAVEHLPSLSHLGVPNAAAPPALLHELVEAARLPVPEGRDRLPDALPQIISNTQAATAAYAEAVTDGVHDELRRHLLRAIWIENRHLSSAYEVRRIITDITYPRVPIGPYSSSDLPLPVNRDPDLWRAVRRSGGTIAPDGGPLTTIAYRRIRTWREQWRALDRPDLPVLIDERGALHAGQDAVVWLAGQPAPTPVRPLPVPSLL</sequence>
<evidence type="ECO:0000313" key="2">
    <source>
        <dbReference type="Proteomes" id="UP001499854"/>
    </source>
</evidence>
<dbReference type="RefSeq" id="WP_344655862.1">
    <property type="nucleotide sequence ID" value="NZ_BAAAQM010000004.1"/>
</dbReference>
<proteinExistence type="predicted"/>
<keyword evidence="2" id="KW-1185">Reference proteome</keyword>
<organism evidence="1 2">
    <name type="scientific">Catenulispora subtropica</name>
    <dbReference type="NCBI Taxonomy" id="450798"/>
    <lineage>
        <taxon>Bacteria</taxon>
        <taxon>Bacillati</taxon>
        <taxon>Actinomycetota</taxon>
        <taxon>Actinomycetes</taxon>
        <taxon>Catenulisporales</taxon>
        <taxon>Catenulisporaceae</taxon>
        <taxon>Catenulispora</taxon>
    </lineage>
</organism>
<evidence type="ECO:0000313" key="1">
    <source>
        <dbReference type="EMBL" id="GAA1957244.1"/>
    </source>
</evidence>
<comment type="caution">
    <text evidence="1">The sequence shown here is derived from an EMBL/GenBank/DDBJ whole genome shotgun (WGS) entry which is preliminary data.</text>
</comment>
<name>A0ABN2QRT6_9ACTN</name>
<dbReference type="Proteomes" id="UP001499854">
    <property type="component" value="Unassembled WGS sequence"/>
</dbReference>
<dbReference type="InterPro" id="IPR036249">
    <property type="entry name" value="Thioredoxin-like_sf"/>
</dbReference>
<dbReference type="Gene3D" id="3.40.30.10">
    <property type="entry name" value="Glutaredoxin"/>
    <property type="match status" value="1"/>
</dbReference>
<gene>
    <name evidence="1" type="ORF">GCM10009838_11530</name>
</gene>
<dbReference type="SUPFAM" id="SSF52833">
    <property type="entry name" value="Thioredoxin-like"/>
    <property type="match status" value="1"/>
</dbReference>
<protein>
    <recommendedName>
        <fullName evidence="3">DSBA-like thioredoxin domain-containing protein</fullName>
    </recommendedName>
</protein>
<dbReference type="EMBL" id="BAAAQM010000004">
    <property type="protein sequence ID" value="GAA1957244.1"/>
    <property type="molecule type" value="Genomic_DNA"/>
</dbReference>
<evidence type="ECO:0008006" key="3">
    <source>
        <dbReference type="Google" id="ProtNLM"/>
    </source>
</evidence>
<accession>A0ABN2QRT6</accession>